<sequence>MGRLFPDGTRRPLRAAALLMGLLAAAGDAASPAFALSDLQTIPGDAQQQTPAGTPEGQAPAAGPTPQAPAAQAPANPGGSIPRPDPLVAKPPAAASGAKPAEAQPKPVEVLTDISKIPAPVARMRQLIVEAAASGDVERLRALLGKGPTQTVIGDNEEEDPIEAIKGLSGDSDGLEILAIMLDLLSTGFVKMDAGTPDEVYVWPYFVAKPLASLTPPEKVDLMRLVTAGDVMAMQEFGSYNFYRIGISPDGQWKFLSGGD</sequence>
<dbReference type="RefSeq" id="WP_075629207.1">
    <property type="nucleotide sequence ID" value="NZ_FOAM01000003.1"/>
</dbReference>
<protein>
    <submittedName>
        <fullName evidence="3">Uncharacterized protein</fullName>
    </submittedName>
</protein>
<evidence type="ECO:0000256" key="2">
    <source>
        <dbReference type="SAM" id="SignalP"/>
    </source>
</evidence>
<organism evidence="3 4">
    <name type="scientific">Xaviernesmea oryzae</name>
    <dbReference type="NCBI Taxonomy" id="464029"/>
    <lineage>
        <taxon>Bacteria</taxon>
        <taxon>Pseudomonadati</taxon>
        <taxon>Pseudomonadota</taxon>
        <taxon>Alphaproteobacteria</taxon>
        <taxon>Hyphomicrobiales</taxon>
        <taxon>Rhizobiaceae</taxon>
        <taxon>Rhizobium/Agrobacterium group</taxon>
        <taxon>Xaviernesmea</taxon>
    </lineage>
</organism>
<keyword evidence="4" id="KW-1185">Reference proteome</keyword>
<feature type="compositionally biased region" description="Low complexity" evidence="1">
    <location>
        <begin position="90"/>
        <end position="105"/>
    </location>
</feature>
<evidence type="ECO:0000313" key="3">
    <source>
        <dbReference type="EMBL" id="OLP58783.1"/>
    </source>
</evidence>
<dbReference type="OrthoDB" id="9809589at2"/>
<accession>A0A1Q9ATP0</accession>
<dbReference type="Proteomes" id="UP000186364">
    <property type="component" value="Unassembled WGS sequence"/>
</dbReference>
<feature type="region of interest" description="Disordered" evidence="1">
    <location>
        <begin position="44"/>
        <end position="107"/>
    </location>
</feature>
<evidence type="ECO:0000256" key="1">
    <source>
        <dbReference type="SAM" id="MobiDB-lite"/>
    </source>
</evidence>
<dbReference type="EMBL" id="MKIP01000057">
    <property type="protein sequence ID" value="OLP58783.1"/>
    <property type="molecule type" value="Genomic_DNA"/>
</dbReference>
<reference evidence="3 4" key="1">
    <citation type="submission" date="2016-09" db="EMBL/GenBank/DDBJ databases">
        <title>Rhizobium sp. nov., a novel species isolated from the rice rhizosphere.</title>
        <authorList>
            <person name="Zhao J."/>
            <person name="Zhang X."/>
        </authorList>
    </citation>
    <scope>NUCLEOTIDE SEQUENCE [LARGE SCALE GENOMIC DNA]</scope>
    <source>
        <strain evidence="3 4">1.7048</strain>
    </source>
</reference>
<proteinExistence type="predicted"/>
<feature type="compositionally biased region" description="Low complexity" evidence="1">
    <location>
        <begin position="50"/>
        <end position="79"/>
    </location>
</feature>
<name>A0A1Q9ATP0_9HYPH</name>
<dbReference type="AlphaFoldDB" id="A0A1Q9ATP0"/>
<evidence type="ECO:0000313" key="4">
    <source>
        <dbReference type="Proteomes" id="UP000186364"/>
    </source>
</evidence>
<comment type="caution">
    <text evidence="3">The sequence shown here is derived from an EMBL/GenBank/DDBJ whole genome shotgun (WGS) entry which is preliminary data.</text>
</comment>
<gene>
    <name evidence="3" type="ORF">BJF93_17145</name>
</gene>
<feature type="signal peptide" evidence="2">
    <location>
        <begin position="1"/>
        <end position="35"/>
    </location>
</feature>
<keyword evidence="2" id="KW-0732">Signal</keyword>
<feature type="chain" id="PRO_5012909442" evidence="2">
    <location>
        <begin position="36"/>
        <end position="260"/>
    </location>
</feature>